<dbReference type="CTD" id="83480"/>
<evidence type="ECO:0000256" key="4">
    <source>
        <dbReference type="ARBA" id="ARBA00022990"/>
    </source>
</evidence>
<dbReference type="CDD" id="cd02569">
    <property type="entry name" value="PseudoU_synth_ScPus3"/>
    <property type="match status" value="1"/>
</dbReference>
<dbReference type="HAMAP" id="MF_00171">
    <property type="entry name" value="TruA"/>
    <property type="match status" value="1"/>
</dbReference>
<sequence length="504" mass="57176">MAGDGGEMGETERLLRQRVQELEREVQRLQRGRADGREDPAAGGAKKRQQRPFDFGAYGRRHVALRIAYLGWGYQGFASQENTNNTIEERLFEALTKTRLIERRQTANYHRCGRTDKGVSAFGQVISLDLRSQTVRGGQEEEGSKDRMDARTAEIRYTHILNRVLPPDIRVLAWAPVGSGFSARFNCLQRTYRYFFPRADLDLEAMDRAAQKYVGTHDFRNLCKMDVANGVTSFQRTILSAQVRRVDQSEETDRRDPFRLCQFEVTGQAFLYHQVRCMMAILFLVGQRMEGPEVIDELLDVEKNPRKPQYSMAVELPLVLYDCQFEKLEWIYDREVQEFNVRHLQQLWASHAVQTQLLFSMLQGLDSAPVAPGPGSGTDGPVRWRDVRPAFRQQVSAFVEGVKTRTYKPLLERPRCEGLESRIRHFVRRGRLEPPGARPGEGAAAKRGRGQTAQGGDRAPERLPKRICPGPVAPDASCPKITAETRTGDPPGSPGQELEGREES</sequence>
<dbReference type="STRING" id="9258.ENSOANP00000030466"/>
<dbReference type="AlphaFoldDB" id="K7EAA9"/>
<dbReference type="OMA" id="YFGWEYN"/>
<dbReference type="SMR" id="K7EAA9"/>
<dbReference type="FunFam" id="3.30.70.580:FF:000007">
    <property type="entry name" value="tRNA pseudouridine synthase"/>
    <property type="match status" value="1"/>
</dbReference>
<dbReference type="FunCoup" id="K7EAA9">
    <property type="interactions" value="2508"/>
</dbReference>
<evidence type="ECO:0000313" key="16">
    <source>
        <dbReference type="Proteomes" id="UP000002279"/>
    </source>
</evidence>
<name>K7EAA9_ORNAN</name>
<dbReference type="InterPro" id="IPR020095">
    <property type="entry name" value="PsdUridine_synth_TruA_C"/>
</dbReference>
<comment type="subcellular location">
    <subcellularLocation>
        <location evidence="1">Nucleus</location>
    </subcellularLocation>
</comment>
<dbReference type="InterPro" id="IPR041707">
    <property type="entry name" value="Pus3-like"/>
</dbReference>
<dbReference type="GO" id="GO:0009982">
    <property type="term" value="F:pseudouridine synthase activity"/>
    <property type="evidence" value="ECO:0000318"/>
    <property type="project" value="GO_Central"/>
</dbReference>
<organism evidence="15 16">
    <name type="scientific">Ornithorhynchus anatinus</name>
    <name type="common">Duckbill platypus</name>
    <dbReference type="NCBI Taxonomy" id="9258"/>
    <lineage>
        <taxon>Eukaryota</taxon>
        <taxon>Metazoa</taxon>
        <taxon>Chordata</taxon>
        <taxon>Craniata</taxon>
        <taxon>Vertebrata</taxon>
        <taxon>Euteleostomi</taxon>
        <taxon>Mammalia</taxon>
        <taxon>Monotremata</taxon>
        <taxon>Ornithorhynchidae</taxon>
        <taxon>Ornithorhynchus</taxon>
    </lineage>
</organism>
<evidence type="ECO:0000256" key="13">
    <source>
        <dbReference type="SAM" id="MobiDB-lite"/>
    </source>
</evidence>
<feature type="compositionally biased region" description="Basic and acidic residues" evidence="13">
    <location>
        <begin position="25"/>
        <end position="40"/>
    </location>
</feature>
<protein>
    <recommendedName>
        <fullName evidence="9">tRNA pseudouridine(38/39) synthase</fullName>
        <ecNumber evidence="8">5.4.99.45</ecNumber>
    </recommendedName>
    <alternativeName>
        <fullName evidence="10">tRNA pseudouridine synthase 3</fullName>
    </alternativeName>
    <alternativeName>
        <fullName evidence="11">tRNA pseudouridylate synthase 3</fullName>
    </alternativeName>
    <alternativeName>
        <fullName evidence="12">tRNA-uridine isomerase 3</fullName>
    </alternativeName>
</protein>
<dbReference type="Gene3D" id="3.30.70.660">
    <property type="entry name" value="Pseudouridine synthase I, catalytic domain, C-terminal subdomain"/>
    <property type="match status" value="1"/>
</dbReference>
<dbReference type="InterPro" id="IPR001406">
    <property type="entry name" value="PsdUridine_synth_TruA"/>
</dbReference>
<feature type="region of interest" description="Disordered" evidence="13">
    <location>
        <begin position="427"/>
        <end position="504"/>
    </location>
</feature>
<dbReference type="InterPro" id="IPR020094">
    <property type="entry name" value="TruA/RsuA/RluB/E/F_N"/>
</dbReference>
<reference evidence="15" key="3">
    <citation type="submission" date="2025-09" db="UniProtKB">
        <authorList>
            <consortium name="Ensembl"/>
        </authorList>
    </citation>
    <scope>IDENTIFICATION</scope>
    <source>
        <strain evidence="15">Glennie</strain>
    </source>
</reference>
<evidence type="ECO:0000256" key="2">
    <source>
        <dbReference type="ARBA" id="ARBA00009375"/>
    </source>
</evidence>
<dbReference type="Gene3D" id="3.30.70.580">
    <property type="entry name" value="Pseudouridine synthase I, catalytic domain, N-terminal subdomain"/>
    <property type="match status" value="1"/>
</dbReference>
<proteinExistence type="inferred from homology"/>
<dbReference type="GO" id="GO:0031119">
    <property type="term" value="P:tRNA pseudouridine synthesis"/>
    <property type="evidence" value="ECO:0000318"/>
    <property type="project" value="GO_Central"/>
</dbReference>
<dbReference type="GO" id="GO:0005737">
    <property type="term" value="C:cytoplasm"/>
    <property type="evidence" value="ECO:0000318"/>
    <property type="project" value="GO_Central"/>
</dbReference>
<dbReference type="EC" id="5.4.99.45" evidence="8"/>
<dbReference type="KEGG" id="oaa:100090099"/>
<evidence type="ECO:0000256" key="6">
    <source>
        <dbReference type="ARBA" id="ARBA00023242"/>
    </source>
</evidence>
<evidence type="ECO:0000256" key="3">
    <source>
        <dbReference type="ARBA" id="ARBA00022694"/>
    </source>
</evidence>
<comment type="similarity">
    <text evidence="2">Belongs to the tRNA pseudouridine synthase TruA family.</text>
</comment>
<dbReference type="eggNOG" id="KOG2554">
    <property type="taxonomic scope" value="Eukaryota"/>
</dbReference>
<evidence type="ECO:0000256" key="1">
    <source>
        <dbReference type="ARBA" id="ARBA00004123"/>
    </source>
</evidence>
<dbReference type="Proteomes" id="UP000002279">
    <property type="component" value="Chromosome 11"/>
</dbReference>
<dbReference type="GO" id="GO:0160154">
    <property type="term" value="F:tRNA pseudouridine(38/39) synthase activity"/>
    <property type="evidence" value="ECO:0007669"/>
    <property type="project" value="UniProtKB-EC"/>
</dbReference>
<reference evidence="15 16" key="1">
    <citation type="journal article" date="2008" name="Nature">
        <title>Genome analysis of the platypus reveals unique signatures of evolution.</title>
        <authorList>
            <person name="Warren W.C."/>
            <person name="Hillier L.W."/>
            <person name="Marshall Graves J.A."/>
            <person name="Birney E."/>
            <person name="Ponting C.P."/>
            <person name="Grutzner F."/>
            <person name="Belov K."/>
            <person name="Miller W."/>
            <person name="Clarke L."/>
            <person name="Chinwalla A.T."/>
            <person name="Yang S.P."/>
            <person name="Heger A."/>
            <person name="Locke D.P."/>
            <person name="Miethke P."/>
            <person name="Waters P.D."/>
            <person name="Veyrunes F."/>
            <person name="Fulton L."/>
            <person name="Fulton B."/>
            <person name="Graves T."/>
            <person name="Wallis J."/>
            <person name="Puente X.S."/>
            <person name="Lopez-Otin C."/>
            <person name="Ordonez G.R."/>
            <person name="Eichler E.E."/>
            <person name="Chen L."/>
            <person name="Cheng Z."/>
            <person name="Deakin J.E."/>
            <person name="Alsop A."/>
            <person name="Thompson K."/>
            <person name="Kirby P."/>
            <person name="Papenfuss A.T."/>
            <person name="Wakefield M.J."/>
            <person name="Olender T."/>
            <person name="Lancet D."/>
            <person name="Huttley G.A."/>
            <person name="Smit A.F."/>
            <person name="Pask A."/>
            <person name="Temple-Smith P."/>
            <person name="Batzer M.A."/>
            <person name="Walker J.A."/>
            <person name="Konkel M.K."/>
            <person name="Harris R.S."/>
            <person name="Whittington C.M."/>
            <person name="Wong E.S."/>
            <person name="Gemmell N.J."/>
            <person name="Buschiazzo E."/>
            <person name="Vargas Jentzsch I.M."/>
            <person name="Merkel A."/>
            <person name="Schmitz J."/>
            <person name="Zemann A."/>
            <person name="Churakov G."/>
            <person name="Kriegs J.O."/>
            <person name="Brosius J."/>
            <person name="Murchison E.P."/>
            <person name="Sachidanandam R."/>
            <person name="Smith C."/>
            <person name="Hannon G.J."/>
            <person name="Tsend-Ayush E."/>
            <person name="McMillan D."/>
            <person name="Attenborough R."/>
            <person name="Rens W."/>
            <person name="Ferguson-Smith M."/>
            <person name="Lefevre C.M."/>
            <person name="Sharp J.A."/>
            <person name="Nicholas K.R."/>
            <person name="Ray D.A."/>
            <person name="Kube M."/>
            <person name="Reinhardt R."/>
            <person name="Pringle T.H."/>
            <person name="Taylor J."/>
            <person name="Jones R.C."/>
            <person name="Nixon B."/>
            <person name="Dacheux J.L."/>
            <person name="Niwa H."/>
            <person name="Sekita Y."/>
            <person name="Huang X."/>
            <person name="Stark A."/>
            <person name="Kheradpour P."/>
            <person name="Kellis M."/>
            <person name="Flicek P."/>
            <person name="Chen Y."/>
            <person name="Webber C."/>
            <person name="Hardison R."/>
            <person name="Nelson J."/>
            <person name="Hallsworth-Pepin K."/>
            <person name="Delehaunty K."/>
            <person name="Markovic C."/>
            <person name="Minx P."/>
            <person name="Feng Y."/>
            <person name="Kremitzki C."/>
            <person name="Mitreva M."/>
            <person name="Glasscock J."/>
            <person name="Wylie T."/>
            <person name="Wohldmann P."/>
            <person name="Thiru P."/>
            <person name="Nhan M.N."/>
            <person name="Pohl C.S."/>
            <person name="Smith S.M."/>
            <person name="Hou S."/>
            <person name="Nefedov M."/>
            <person name="de Jong P.J."/>
            <person name="Renfree M.B."/>
            <person name="Mardis E.R."/>
            <person name="Wilson R.K."/>
        </authorList>
    </citation>
    <scope>NUCLEOTIDE SEQUENCE [LARGE SCALE GENOMIC DNA]</scope>
    <source>
        <strain evidence="15 16">Glennie</strain>
    </source>
</reference>
<feature type="domain" description="Pseudouridine synthase I TruA alpha/beta" evidence="14">
    <location>
        <begin position="209"/>
        <end position="326"/>
    </location>
</feature>
<dbReference type="InterPro" id="IPR020103">
    <property type="entry name" value="PsdUridine_synth_cat_dom_sf"/>
</dbReference>
<reference evidence="15" key="2">
    <citation type="submission" date="2025-08" db="UniProtKB">
        <authorList>
            <consortium name="Ensembl"/>
        </authorList>
    </citation>
    <scope>IDENTIFICATION</scope>
    <source>
        <strain evidence="15">Glennie</strain>
    </source>
</reference>
<dbReference type="NCBIfam" id="TIGR00071">
    <property type="entry name" value="hisT_truA"/>
    <property type="match status" value="1"/>
</dbReference>
<dbReference type="GO" id="GO:0003723">
    <property type="term" value="F:RNA binding"/>
    <property type="evidence" value="ECO:0007669"/>
    <property type="project" value="InterPro"/>
</dbReference>
<evidence type="ECO:0000256" key="7">
    <source>
        <dbReference type="ARBA" id="ARBA00050420"/>
    </source>
</evidence>
<keyword evidence="4" id="KW-0007">Acetylation</keyword>
<dbReference type="Pfam" id="PF01416">
    <property type="entry name" value="PseudoU_synth_1"/>
    <property type="match status" value="1"/>
</dbReference>
<evidence type="ECO:0000256" key="5">
    <source>
        <dbReference type="ARBA" id="ARBA00023235"/>
    </source>
</evidence>
<evidence type="ECO:0000256" key="11">
    <source>
        <dbReference type="ARBA" id="ARBA00079075"/>
    </source>
</evidence>
<feature type="region of interest" description="Disordered" evidence="13">
    <location>
        <begin position="25"/>
        <end position="52"/>
    </location>
</feature>
<dbReference type="InParanoid" id="K7EAA9"/>
<dbReference type="OrthoDB" id="25767at2759"/>
<gene>
    <name evidence="15" type="primary">PUS3</name>
</gene>
<dbReference type="InterPro" id="IPR020097">
    <property type="entry name" value="PsdUridine_synth_TruA_a/b_dom"/>
</dbReference>
<evidence type="ECO:0000256" key="9">
    <source>
        <dbReference type="ARBA" id="ARBA00074242"/>
    </source>
</evidence>
<dbReference type="SUPFAM" id="SSF55120">
    <property type="entry name" value="Pseudouridine synthase"/>
    <property type="match status" value="1"/>
</dbReference>
<dbReference type="GeneTree" id="ENSGT00950000183160"/>
<keyword evidence="16" id="KW-1185">Reference proteome</keyword>
<dbReference type="RefSeq" id="XP_028931768.1">
    <property type="nucleotide sequence ID" value="XM_029075935.1"/>
</dbReference>
<dbReference type="PANTHER" id="PTHR11142:SF5">
    <property type="entry name" value="TRNA PSEUDOURIDINE(38_39) SYNTHASE"/>
    <property type="match status" value="1"/>
</dbReference>
<feature type="compositionally biased region" description="Low complexity" evidence="13">
    <location>
        <begin position="433"/>
        <end position="445"/>
    </location>
</feature>
<dbReference type="Bgee" id="ENSOANG00000000406">
    <property type="expression patterns" value="Expressed in liver and 7 other cell types or tissues"/>
</dbReference>
<dbReference type="GO" id="GO:0005634">
    <property type="term" value="C:nucleus"/>
    <property type="evidence" value="ECO:0000318"/>
    <property type="project" value="GO_Central"/>
</dbReference>
<comment type="catalytic activity">
    <reaction evidence="7">
        <text>uridine(38/39) in tRNA = pseudouridine(38/39) in tRNA</text>
        <dbReference type="Rhea" id="RHEA:42564"/>
        <dbReference type="Rhea" id="RHEA-COMP:10117"/>
        <dbReference type="Rhea" id="RHEA-COMP:10118"/>
        <dbReference type="ChEBI" id="CHEBI:65314"/>
        <dbReference type="ChEBI" id="CHEBI:65315"/>
        <dbReference type="EC" id="5.4.99.45"/>
    </reaction>
</comment>
<evidence type="ECO:0000256" key="12">
    <source>
        <dbReference type="ARBA" id="ARBA00080861"/>
    </source>
</evidence>
<keyword evidence="6" id="KW-0539">Nucleus</keyword>
<keyword evidence="3" id="KW-0819">tRNA processing</keyword>
<dbReference type="GeneID" id="100090099"/>
<keyword evidence="5" id="KW-0413">Isomerase</keyword>
<dbReference type="Ensembl" id="ENSOANT00000039704.2">
    <property type="protein sequence ID" value="ENSOANP00000030466.2"/>
    <property type="gene ID" value="ENSOANG00000000406.3"/>
</dbReference>
<dbReference type="FunFam" id="3.30.70.660:FF:000005">
    <property type="entry name" value="tRNA pseudouridine synthase"/>
    <property type="match status" value="1"/>
</dbReference>
<accession>K7EAA9</accession>
<dbReference type="RefSeq" id="XP_007661144.2">
    <property type="nucleotide sequence ID" value="XM_007662954.2"/>
</dbReference>
<evidence type="ECO:0000256" key="10">
    <source>
        <dbReference type="ARBA" id="ARBA00075152"/>
    </source>
</evidence>
<dbReference type="PANTHER" id="PTHR11142">
    <property type="entry name" value="PSEUDOURIDYLATE SYNTHASE"/>
    <property type="match status" value="1"/>
</dbReference>
<evidence type="ECO:0000256" key="8">
    <source>
        <dbReference type="ARBA" id="ARBA00066567"/>
    </source>
</evidence>
<evidence type="ECO:0000313" key="15">
    <source>
        <dbReference type="Ensembl" id="ENSOANP00000030466.2"/>
    </source>
</evidence>
<dbReference type="GO" id="GO:1990481">
    <property type="term" value="P:mRNA pseudouridine synthesis"/>
    <property type="evidence" value="ECO:0000318"/>
    <property type="project" value="GO_Central"/>
</dbReference>
<evidence type="ECO:0000259" key="14">
    <source>
        <dbReference type="Pfam" id="PF01416"/>
    </source>
</evidence>